<organism evidence="2 3">
    <name type="scientific">Longibacter salinarum</name>
    <dbReference type="NCBI Taxonomy" id="1850348"/>
    <lineage>
        <taxon>Bacteria</taxon>
        <taxon>Pseudomonadati</taxon>
        <taxon>Rhodothermota</taxon>
        <taxon>Rhodothermia</taxon>
        <taxon>Rhodothermales</taxon>
        <taxon>Salisaetaceae</taxon>
        <taxon>Longibacter</taxon>
    </lineage>
</organism>
<dbReference type="EMBL" id="PDEQ01000015">
    <property type="protein sequence ID" value="PEN10376.1"/>
    <property type="molecule type" value="Genomic_DNA"/>
</dbReference>
<keyword evidence="1" id="KW-0812">Transmembrane</keyword>
<keyword evidence="1" id="KW-1133">Transmembrane helix</keyword>
<feature type="transmembrane region" description="Helical" evidence="1">
    <location>
        <begin position="6"/>
        <end position="32"/>
    </location>
</feature>
<gene>
    <name evidence="2" type="ORF">CRI94_17315</name>
</gene>
<reference evidence="2 3" key="1">
    <citation type="submission" date="2017-10" db="EMBL/GenBank/DDBJ databases">
        <title>Draft genome of Longibacter Salinarum.</title>
        <authorList>
            <person name="Goh K.M."/>
            <person name="Shamsir M.S."/>
            <person name="Lim S.W."/>
        </authorList>
    </citation>
    <scope>NUCLEOTIDE SEQUENCE [LARGE SCALE GENOMIC DNA]</scope>
    <source>
        <strain evidence="2 3">KCTC 52045</strain>
    </source>
</reference>
<dbReference type="Proteomes" id="UP000220102">
    <property type="component" value="Unassembled WGS sequence"/>
</dbReference>
<proteinExistence type="predicted"/>
<comment type="caution">
    <text evidence="2">The sequence shown here is derived from an EMBL/GenBank/DDBJ whole genome shotgun (WGS) entry which is preliminary data.</text>
</comment>
<feature type="transmembrane region" description="Helical" evidence="1">
    <location>
        <begin position="44"/>
        <end position="64"/>
    </location>
</feature>
<dbReference type="AlphaFoldDB" id="A0A2A8CTI0"/>
<sequence>MDSTTETLLLIGIGIKFFVLPLAWVFSLAYSWRSLTPSGIKADPVPFAVFAMTTGAVILTWGNIIRPDTFIIGLGATLIFFLLAVGLWKVSRLRNPDNR</sequence>
<protein>
    <submittedName>
        <fullName evidence="2">Uncharacterized protein</fullName>
    </submittedName>
</protein>
<name>A0A2A8CTI0_9BACT</name>
<evidence type="ECO:0000256" key="1">
    <source>
        <dbReference type="SAM" id="Phobius"/>
    </source>
</evidence>
<keyword evidence="1" id="KW-0472">Membrane</keyword>
<evidence type="ECO:0000313" key="3">
    <source>
        <dbReference type="Proteomes" id="UP000220102"/>
    </source>
</evidence>
<feature type="transmembrane region" description="Helical" evidence="1">
    <location>
        <begin position="70"/>
        <end position="90"/>
    </location>
</feature>
<accession>A0A2A8CTI0</accession>
<evidence type="ECO:0000313" key="2">
    <source>
        <dbReference type="EMBL" id="PEN10376.1"/>
    </source>
</evidence>
<keyword evidence="3" id="KW-1185">Reference proteome</keyword>